<evidence type="ECO:0000259" key="2">
    <source>
        <dbReference type="SMART" id="SM00331"/>
    </source>
</evidence>
<dbReference type="Proteomes" id="UP000612808">
    <property type="component" value="Unassembled WGS sequence"/>
</dbReference>
<dbReference type="InterPro" id="IPR052016">
    <property type="entry name" value="Bact_Sigma-Reg"/>
</dbReference>
<dbReference type="RefSeq" id="WP_203665048.1">
    <property type="nucleotide sequence ID" value="NZ_BAAAZM010000040.1"/>
</dbReference>
<evidence type="ECO:0000313" key="3">
    <source>
        <dbReference type="EMBL" id="GID16372.1"/>
    </source>
</evidence>
<reference evidence="3" key="1">
    <citation type="submission" date="2021-01" db="EMBL/GenBank/DDBJ databases">
        <title>Whole genome shotgun sequence of Actinocatenispora rupis NBRC 107355.</title>
        <authorList>
            <person name="Komaki H."/>
            <person name="Tamura T."/>
        </authorList>
    </citation>
    <scope>NUCLEOTIDE SEQUENCE</scope>
    <source>
        <strain evidence="3">NBRC 107355</strain>
    </source>
</reference>
<comment type="caution">
    <text evidence="3">The sequence shown here is derived from an EMBL/GenBank/DDBJ whole genome shotgun (WGS) entry which is preliminary data.</text>
</comment>
<proteinExistence type="predicted"/>
<dbReference type="AlphaFoldDB" id="A0A8J3NGF5"/>
<dbReference type="Gene3D" id="3.30.450.40">
    <property type="match status" value="1"/>
</dbReference>
<name>A0A8J3NGF5_9ACTN</name>
<dbReference type="InterPro" id="IPR029016">
    <property type="entry name" value="GAF-like_dom_sf"/>
</dbReference>
<dbReference type="Gene3D" id="3.60.40.10">
    <property type="entry name" value="PPM-type phosphatase domain"/>
    <property type="match status" value="1"/>
</dbReference>
<protein>
    <submittedName>
        <fullName evidence="3">Phosphatase</fullName>
    </submittedName>
</protein>
<organism evidence="3 4">
    <name type="scientific">Actinocatenispora rupis</name>
    <dbReference type="NCBI Taxonomy" id="519421"/>
    <lineage>
        <taxon>Bacteria</taxon>
        <taxon>Bacillati</taxon>
        <taxon>Actinomycetota</taxon>
        <taxon>Actinomycetes</taxon>
        <taxon>Micromonosporales</taxon>
        <taxon>Micromonosporaceae</taxon>
        <taxon>Actinocatenispora</taxon>
    </lineage>
</organism>
<dbReference type="SUPFAM" id="SSF81606">
    <property type="entry name" value="PP2C-like"/>
    <property type="match status" value="1"/>
</dbReference>
<evidence type="ECO:0000256" key="1">
    <source>
        <dbReference type="ARBA" id="ARBA00022801"/>
    </source>
</evidence>
<evidence type="ECO:0000313" key="4">
    <source>
        <dbReference type="Proteomes" id="UP000612808"/>
    </source>
</evidence>
<dbReference type="InterPro" id="IPR001932">
    <property type="entry name" value="PPM-type_phosphatase-like_dom"/>
</dbReference>
<gene>
    <name evidence="3" type="ORF">Aru02nite_72610</name>
</gene>
<dbReference type="PANTHER" id="PTHR43156:SF2">
    <property type="entry name" value="STAGE II SPORULATION PROTEIN E"/>
    <property type="match status" value="1"/>
</dbReference>
<accession>A0A8J3NGF5</accession>
<keyword evidence="1" id="KW-0378">Hydrolase</keyword>
<dbReference type="InterPro" id="IPR036457">
    <property type="entry name" value="PPM-type-like_dom_sf"/>
</dbReference>
<feature type="domain" description="PPM-type phosphatase" evidence="2">
    <location>
        <begin position="167"/>
        <end position="381"/>
    </location>
</feature>
<dbReference type="SMART" id="SM00331">
    <property type="entry name" value="PP2C_SIG"/>
    <property type="match status" value="1"/>
</dbReference>
<dbReference type="GO" id="GO:0016791">
    <property type="term" value="F:phosphatase activity"/>
    <property type="evidence" value="ECO:0007669"/>
    <property type="project" value="TreeGrafter"/>
</dbReference>
<sequence>MPYSHRPDEILTILRTGRAPELPRLLAAAVKAHLCVSETEILLVDYRQSALTAMDTAADPVPVDGSPEGRAFSSQEPVVAPHGPDTVRLLCPLTARGQRLGVLAGTFTEPPDAETRAQWQELAADVAHEIVVAEQTTDRFRRARRRRRLTLAAEIQWDTLPARSVTTPEYSFAGQLEPAYEICGDTFDWSVDETGLTAVVVNGSNHGTSAAVLTNFVIAALRNARRSGDDVAAQMSLASDLLYTEHGGARSVDALGLRYEPAGHLLLAASTGSARMVRLHGTSVSTVDLPAQPQLGSDEEIEYRATRVEVAPGDRVLVVSDGVHTAVNPAREAFGLAALGQVLRRTRLQPCGEAVRTVIRDSVTHHGSALDDDAVVTCLDVHPTTPH</sequence>
<dbReference type="Pfam" id="PF07228">
    <property type="entry name" value="SpoIIE"/>
    <property type="match status" value="1"/>
</dbReference>
<dbReference type="EMBL" id="BOMB01000060">
    <property type="protein sequence ID" value="GID16372.1"/>
    <property type="molecule type" value="Genomic_DNA"/>
</dbReference>
<dbReference type="PANTHER" id="PTHR43156">
    <property type="entry name" value="STAGE II SPORULATION PROTEIN E-RELATED"/>
    <property type="match status" value="1"/>
</dbReference>
<keyword evidence="4" id="KW-1185">Reference proteome</keyword>